<feature type="region of interest" description="Disordered" evidence="5">
    <location>
        <begin position="131"/>
        <end position="165"/>
    </location>
</feature>
<feature type="compositionally biased region" description="Acidic residues" evidence="5">
    <location>
        <begin position="156"/>
        <end position="165"/>
    </location>
</feature>
<proteinExistence type="inferred from homology"/>
<evidence type="ECO:0000313" key="7">
    <source>
        <dbReference type="EMBL" id="NEV91945.1"/>
    </source>
</evidence>
<keyword evidence="4" id="KW-0804">Transcription</keyword>
<dbReference type="Pfam" id="PF08281">
    <property type="entry name" value="Sigma70_r4_2"/>
    <property type="match status" value="1"/>
</dbReference>
<dbReference type="InterPro" id="IPR013249">
    <property type="entry name" value="RNA_pol_sigma70_r4_t2"/>
</dbReference>
<evidence type="ECO:0000259" key="6">
    <source>
        <dbReference type="Pfam" id="PF08281"/>
    </source>
</evidence>
<dbReference type="SUPFAM" id="SSF88659">
    <property type="entry name" value="Sigma3 and sigma4 domains of RNA polymerase sigma factors"/>
    <property type="match status" value="1"/>
</dbReference>
<organism evidence="7">
    <name type="scientific">Streptomyces tendae</name>
    <dbReference type="NCBI Taxonomy" id="1932"/>
    <lineage>
        <taxon>Bacteria</taxon>
        <taxon>Bacillati</taxon>
        <taxon>Actinomycetota</taxon>
        <taxon>Actinomycetes</taxon>
        <taxon>Kitasatosporales</taxon>
        <taxon>Streptomycetaceae</taxon>
        <taxon>Streptomyces</taxon>
    </lineage>
</organism>
<name>A0A6B3QZY9_STRTE</name>
<reference evidence="7" key="1">
    <citation type="journal article" date="2020" name="Microorganisms">
        <title>Isolation, Genomic and Metabolomic Characterization of Streptomyces tendae VITAKN with Quorum Sensing Inhibitory Activity from Southern India.</title>
        <authorList>
            <person name="Ishaque N.M."/>
            <person name="Burgsdorf I."/>
            <person name="Limlingan Malit J.J."/>
            <person name="Saha S."/>
            <person name="Teta R."/>
            <person name="Ewe D."/>
            <person name="Kannabiran K."/>
            <person name="Hrouzek P."/>
            <person name="Steindler L."/>
            <person name="Costantino V."/>
            <person name="Saurav K."/>
        </authorList>
    </citation>
    <scope>NUCLEOTIDE SEQUENCE</scope>
    <source>
        <strain evidence="7">VITAKN</strain>
    </source>
</reference>
<dbReference type="PANTHER" id="PTHR30173">
    <property type="entry name" value="SIGMA 19 FACTOR"/>
    <property type="match status" value="1"/>
</dbReference>
<keyword evidence="3" id="KW-0731">Sigma factor</keyword>
<gene>
    <name evidence="7" type="ORF">GUR47_35510</name>
</gene>
<evidence type="ECO:0000256" key="3">
    <source>
        <dbReference type="ARBA" id="ARBA00023082"/>
    </source>
</evidence>
<comment type="similarity">
    <text evidence="1">Belongs to the sigma-70 factor family. ECF subfamily.</text>
</comment>
<comment type="caution">
    <text evidence="7">The sequence shown here is derived from an EMBL/GenBank/DDBJ whole genome shotgun (WGS) entry which is preliminary data.</text>
</comment>
<keyword evidence="2" id="KW-0805">Transcription regulation</keyword>
<accession>A0A6B3QZY9</accession>
<dbReference type="AlphaFoldDB" id="A0A6B3QZY9"/>
<dbReference type="EMBL" id="JAAIFS010000011">
    <property type="protein sequence ID" value="NEV91945.1"/>
    <property type="molecule type" value="Genomic_DNA"/>
</dbReference>
<dbReference type="Gene3D" id="1.10.10.10">
    <property type="entry name" value="Winged helix-like DNA-binding domain superfamily/Winged helix DNA-binding domain"/>
    <property type="match status" value="1"/>
</dbReference>
<evidence type="ECO:0000256" key="5">
    <source>
        <dbReference type="SAM" id="MobiDB-lite"/>
    </source>
</evidence>
<feature type="compositionally biased region" description="Basic and acidic residues" evidence="5">
    <location>
        <begin position="135"/>
        <end position="155"/>
    </location>
</feature>
<dbReference type="RefSeq" id="WP_164460925.1">
    <property type="nucleotide sequence ID" value="NZ_JAAIFS010000011.1"/>
</dbReference>
<sequence>MLGSVTQAEGVVRCVRLRWLATDDALAADARVYLTTATTRLSISLAQSVRSRRESYIGPWLPEPLDTGDDAGTGAVHSEPVEFSVLLMLERLALAERAAFVLRDRLASPYPEIAAVLGVDEAHARHLVHSARQHLATDRGADPERREGTAGRPREDDDAEEYEAA</sequence>
<dbReference type="GO" id="GO:0016987">
    <property type="term" value="F:sigma factor activity"/>
    <property type="evidence" value="ECO:0007669"/>
    <property type="project" value="UniProtKB-KW"/>
</dbReference>
<evidence type="ECO:0000256" key="4">
    <source>
        <dbReference type="ARBA" id="ARBA00023163"/>
    </source>
</evidence>
<dbReference type="InterPro" id="IPR036388">
    <property type="entry name" value="WH-like_DNA-bd_sf"/>
</dbReference>
<feature type="domain" description="RNA polymerase sigma factor 70 region 4 type 2" evidence="6">
    <location>
        <begin position="85"/>
        <end position="135"/>
    </location>
</feature>
<dbReference type="InterPro" id="IPR013324">
    <property type="entry name" value="RNA_pol_sigma_r3/r4-like"/>
</dbReference>
<protein>
    <submittedName>
        <fullName evidence="7">RNA polymerase subunit sigma-70</fullName>
    </submittedName>
</protein>
<evidence type="ECO:0000256" key="1">
    <source>
        <dbReference type="ARBA" id="ARBA00010641"/>
    </source>
</evidence>
<dbReference type="GO" id="GO:0006352">
    <property type="term" value="P:DNA-templated transcription initiation"/>
    <property type="evidence" value="ECO:0007669"/>
    <property type="project" value="InterPro"/>
</dbReference>
<evidence type="ECO:0000256" key="2">
    <source>
        <dbReference type="ARBA" id="ARBA00023015"/>
    </source>
</evidence>
<dbReference type="PANTHER" id="PTHR30173:SF36">
    <property type="entry name" value="ECF RNA POLYMERASE SIGMA FACTOR SIGJ"/>
    <property type="match status" value="1"/>
</dbReference>
<dbReference type="InterPro" id="IPR052704">
    <property type="entry name" value="ECF_Sigma-70_Domain"/>
</dbReference>
<dbReference type="GO" id="GO:0003677">
    <property type="term" value="F:DNA binding"/>
    <property type="evidence" value="ECO:0007669"/>
    <property type="project" value="InterPro"/>
</dbReference>